<dbReference type="AlphaFoldDB" id="A0A9Q0KJS4"/>
<organism evidence="2 3">
    <name type="scientific">Protea cynaroides</name>
    <dbReference type="NCBI Taxonomy" id="273540"/>
    <lineage>
        <taxon>Eukaryota</taxon>
        <taxon>Viridiplantae</taxon>
        <taxon>Streptophyta</taxon>
        <taxon>Embryophyta</taxon>
        <taxon>Tracheophyta</taxon>
        <taxon>Spermatophyta</taxon>
        <taxon>Magnoliopsida</taxon>
        <taxon>Proteales</taxon>
        <taxon>Proteaceae</taxon>
        <taxon>Protea</taxon>
    </lineage>
</organism>
<accession>A0A9Q0KJS4</accession>
<comment type="caution">
    <text evidence="2">The sequence shown here is derived from an EMBL/GenBank/DDBJ whole genome shotgun (WGS) entry which is preliminary data.</text>
</comment>
<evidence type="ECO:0000256" key="1">
    <source>
        <dbReference type="SAM" id="MobiDB-lite"/>
    </source>
</evidence>
<reference evidence="2" key="1">
    <citation type="journal article" date="2023" name="Plant J.">
        <title>The genome of the king protea, Protea cynaroides.</title>
        <authorList>
            <person name="Chang J."/>
            <person name="Duong T.A."/>
            <person name="Schoeman C."/>
            <person name="Ma X."/>
            <person name="Roodt D."/>
            <person name="Barker N."/>
            <person name="Li Z."/>
            <person name="Van de Peer Y."/>
            <person name="Mizrachi E."/>
        </authorList>
    </citation>
    <scope>NUCLEOTIDE SEQUENCE</scope>
    <source>
        <tissue evidence="2">Young leaves</tissue>
    </source>
</reference>
<feature type="region of interest" description="Disordered" evidence="1">
    <location>
        <begin position="143"/>
        <end position="164"/>
    </location>
</feature>
<sequence>MEVVLQTKGLLSLPVNPRMRVSNLPQGLRHRLNTRTNRDFGGFSLTVDGFQRYIGSVSKNHVFGKNSRNFHIYTKDVLVVTAKGSTANGCVAFGDDTDILKGVCGESFASFPQVKPLSIWKVKTFFFTIKLFDRVIHNHHLLRNSKNSTKQPSSSKSPTRKKSNLESLHSSYIHLANGTHISRLKPSYVIIMCLRNI</sequence>
<feature type="compositionally biased region" description="Low complexity" evidence="1">
    <location>
        <begin position="144"/>
        <end position="157"/>
    </location>
</feature>
<protein>
    <submittedName>
        <fullName evidence="2">Uncharacterized protein</fullName>
    </submittedName>
</protein>
<dbReference type="Proteomes" id="UP001141806">
    <property type="component" value="Unassembled WGS sequence"/>
</dbReference>
<dbReference type="EMBL" id="JAMYWD010000005">
    <property type="protein sequence ID" value="KAJ4971887.1"/>
    <property type="molecule type" value="Genomic_DNA"/>
</dbReference>
<name>A0A9Q0KJS4_9MAGN</name>
<proteinExistence type="predicted"/>
<evidence type="ECO:0000313" key="2">
    <source>
        <dbReference type="EMBL" id="KAJ4971887.1"/>
    </source>
</evidence>
<gene>
    <name evidence="2" type="ORF">NE237_004986</name>
</gene>
<evidence type="ECO:0000313" key="3">
    <source>
        <dbReference type="Proteomes" id="UP001141806"/>
    </source>
</evidence>
<keyword evidence="3" id="KW-1185">Reference proteome</keyword>